<accession>A0A2P2P6P5</accession>
<protein>
    <submittedName>
        <fullName evidence="1">Uncharacterized protein</fullName>
    </submittedName>
</protein>
<proteinExistence type="predicted"/>
<dbReference type="AlphaFoldDB" id="A0A2P2P6P5"/>
<evidence type="ECO:0000313" key="1">
    <source>
        <dbReference type="EMBL" id="MBX50424.1"/>
    </source>
</evidence>
<reference evidence="1" key="1">
    <citation type="submission" date="2018-02" db="EMBL/GenBank/DDBJ databases">
        <title>Rhizophora mucronata_Transcriptome.</title>
        <authorList>
            <person name="Meera S.P."/>
            <person name="Sreeshan A."/>
            <person name="Augustine A."/>
        </authorList>
    </citation>
    <scope>NUCLEOTIDE SEQUENCE</scope>
    <source>
        <tissue evidence="1">Leaf</tissue>
    </source>
</reference>
<dbReference type="EMBL" id="GGEC01069940">
    <property type="protein sequence ID" value="MBX50424.1"/>
    <property type="molecule type" value="Transcribed_RNA"/>
</dbReference>
<organism evidence="1">
    <name type="scientific">Rhizophora mucronata</name>
    <name type="common">Asiatic mangrove</name>
    <dbReference type="NCBI Taxonomy" id="61149"/>
    <lineage>
        <taxon>Eukaryota</taxon>
        <taxon>Viridiplantae</taxon>
        <taxon>Streptophyta</taxon>
        <taxon>Embryophyta</taxon>
        <taxon>Tracheophyta</taxon>
        <taxon>Spermatophyta</taxon>
        <taxon>Magnoliopsida</taxon>
        <taxon>eudicotyledons</taxon>
        <taxon>Gunneridae</taxon>
        <taxon>Pentapetalae</taxon>
        <taxon>rosids</taxon>
        <taxon>fabids</taxon>
        <taxon>Malpighiales</taxon>
        <taxon>Rhizophoraceae</taxon>
        <taxon>Rhizophora</taxon>
    </lineage>
</organism>
<sequence>MACIKETKYSSAQCTCCFKHMSTALYLVGITS</sequence>
<name>A0A2P2P6P5_RHIMU</name>